<reference evidence="8 9" key="1">
    <citation type="submission" date="2024-09" db="EMBL/GenBank/DDBJ databases">
        <authorList>
            <person name="Sun Q."/>
            <person name="Mori K."/>
        </authorList>
    </citation>
    <scope>NUCLEOTIDE SEQUENCE [LARGE SCALE GENOMIC DNA]</scope>
    <source>
        <strain evidence="8 9">TBRC 2205</strain>
    </source>
</reference>
<keyword evidence="5 6" id="KW-0472">Membrane</keyword>
<keyword evidence="2" id="KW-1003">Cell membrane</keyword>
<feature type="transmembrane region" description="Helical" evidence="6">
    <location>
        <begin position="305"/>
        <end position="325"/>
    </location>
</feature>
<feature type="transmembrane region" description="Helical" evidence="6">
    <location>
        <begin position="121"/>
        <end position="145"/>
    </location>
</feature>
<evidence type="ECO:0000256" key="4">
    <source>
        <dbReference type="ARBA" id="ARBA00022989"/>
    </source>
</evidence>
<dbReference type="Pfam" id="PF02687">
    <property type="entry name" value="FtsX"/>
    <property type="match status" value="2"/>
</dbReference>
<evidence type="ECO:0000256" key="5">
    <source>
        <dbReference type="ARBA" id="ARBA00023136"/>
    </source>
</evidence>
<feature type="transmembrane region" description="Helical" evidence="6">
    <location>
        <begin position="414"/>
        <end position="436"/>
    </location>
</feature>
<proteinExistence type="predicted"/>
<feature type="transmembrane region" description="Helical" evidence="6">
    <location>
        <begin position="249"/>
        <end position="270"/>
    </location>
</feature>
<keyword evidence="3 6" id="KW-0812">Transmembrane</keyword>
<dbReference type="RefSeq" id="WP_377335903.1">
    <property type="nucleotide sequence ID" value="NZ_JBHLUE010000002.1"/>
</dbReference>
<evidence type="ECO:0000256" key="3">
    <source>
        <dbReference type="ARBA" id="ARBA00022692"/>
    </source>
</evidence>
<evidence type="ECO:0000259" key="7">
    <source>
        <dbReference type="Pfam" id="PF02687"/>
    </source>
</evidence>
<evidence type="ECO:0000313" key="8">
    <source>
        <dbReference type="EMBL" id="MFC0563423.1"/>
    </source>
</evidence>
<feature type="domain" description="ABC3 transporter permease C-terminal" evidence="7">
    <location>
        <begin position="365"/>
        <end position="507"/>
    </location>
</feature>
<feature type="domain" description="ABC3 transporter permease C-terminal" evidence="7">
    <location>
        <begin position="82"/>
        <end position="193"/>
    </location>
</feature>
<dbReference type="Proteomes" id="UP001589894">
    <property type="component" value="Unassembled WGS sequence"/>
</dbReference>
<accession>A0ABV6NTK5</accession>
<dbReference type="EMBL" id="JBHLUE010000002">
    <property type="protein sequence ID" value="MFC0563423.1"/>
    <property type="molecule type" value="Genomic_DNA"/>
</dbReference>
<name>A0ABV6NTK5_9ACTN</name>
<comment type="caution">
    <text evidence="8">The sequence shown here is derived from an EMBL/GenBank/DDBJ whole genome shotgun (WGS) entry which is preliminary data.</text>
</comment>
<feature type="transmembrane region" description="Helical" evidence="6">
    <location>
        <begin position="212"/>
        <end position="229"/>
    </location>
</feature>
<feature type="transmembrane region" description="Helical" evidence="6">
    <location>
        <begin position="482"/>
        <end position="504"/>
    </location>
</feature>
<gene>
    <name evidence="8" type="ORF">ACFFHU_04480</name>
</gene>
<feature type="transmembrane region" description="Helical" evidence="6">
    <location>
        <begin position="21"/>
        <end position="44"/>
    </location>
</feature>
<keyword evidence="9" id="KW-1185">Reference proteome</keyword>
<dbReference type="InterPro" id="IPR003838">
    <property type="entry name" value="ABC3_permease_C"/>
</dbReference>
<keyword evidence="4 6" id="KW-1133">Transmembrane helix</keyword>
<evidence type="ECO:0000256" key="1">
    <source>
        <dbReference type="ARBA" id="ARBA00004651"/>
    </source>
</evidence>
<evidence type="ECO:0000256" key="2">
    <source>
        <dbReference type="ARBA" id="ARBA00022475"/>
    </source>
</evidence>
<organism evidence="8 9">
    <name type="scientific">Plantactinospora siamensis</name>
    <dbReference type="NCBI Taxonomy" id="555372"/>
    <lineage>
        <taxon>Bacteria</taxon>
        <taxon>Bacillati</taxon>
        <taxon>Actinomycetota</taxon>
        <taxon>Actinomycetes</taxon>
        <taxon>Micromonosporales</taxon>
        <taxon>Micromonosporaceae</taxon>
        <taxon>Plantactinospora</taxon>
    </lineage>
</organism>
<sequence length="516" mass="53273">MKPATLVRLALAGTRTDALRVVLTGLSALLATLAALAAATVLAIPTRHVTDPNDHWGGNSDQYRNHLLAEPGLRPGLAIALLLLLIPVLALAGQCARLGAPSRDRRLAAIRLAGATPRQAVLIAAGEAGLAGLVGSVAALAVYLVGRRVLGHPGPDGKLALPTDVLPPAPVLAALVLGLPVLAALATAIMLRRVTLSPFGVVRRTDPRGVPGILPGVLIGLGLAAFAAIKPLTESSERLHWRLPGWSLLALLFGGNALALLGVVLGAGWISYNTGRVLHRLARRPAALLAARRLLADPWSGSRTLTALLSCVIFGAGASAFRAYFRTLQEMQVESQRLSDLASGRPPMRVDPDTFYLDTMSLVNLAVLVALVLAAGGLLVSTGEGIVARRRSYANLVAGGVPRGVLGRSIGWQVLAPAVPAILLALAVGAVLGRMFSGDRVTEGGSSCVPPPGLSCTDPAIADRYQRAYEVHRLVPVPFGQLALFGAGALAAVLVTVGVAGLVIRAATSVEELRVG</sequence>
<evidence type="ECO:0000313" key="9">
    <source>
        <dbReference type="Proteomes" id="UP001589894"/>
    </source>
</evidence>
<feature type="transmembrane region" description="Helical" evidence="6">
    <location>
        <begin position="165"/>
        <end position="191"/>
    </location>
</feature>
<protein>
    <submittedName>
        <fullName evidence="8">FtsX-like permease family protein</fullName>
    </submittedName>
</protein>
<evidence type="ECO:0000256" key="6">
    <source>
        <dbReference type="SAM" id="Phobius"/>
    </source>
</evidence>
<comment type="subcellular location">
    <subcellularLocation>
        <location evidence="1">Cell membrane</location>
        <topology evidence="1">Multi-pass membrane protein</topology>
    </subcellularLocation>
</comment>
<feature type="transmembrane region" description="Helical" evidence="6">
    <location>
        <begin position="362"/>
        <end position="381"/>
    </location>
</feature>
<feature type="transmembrane region" description="Helical" evidence="6">
    <location>
        <begin position="77"/>
        <end position="100"/>
    </location>
</feature>